<dbReference type="Proteomes" id="UP000321204">
    <property type="component" value="Chromosome"/>
</dbReference>
<dbReference type="Gene3D" id="3.20.190.10">
    <property type="entry name" value="MutM-like, N-terminal"/>
    <property type="match status" value="1"/>
</dbReference>
<dbReference type="InterPro" id="IPR035937">
    <property type="entry name" value="FPG_N"/>
</dbReference>
<keyword evidence="4" id="KW-0378">Hydrolase</keyword>
<dbReference type="PROSITE" id="PS51068">
    <property type="entry name" value="FPG_CAT"/>
    <property type="match status" value="1"/>
</dbReference>
<reference evidence="11 12" key="1">
    <citation type="journal article" date="2015" name="Int. J. Syst. Evol. Microbiol.">
        <title>Flavisolibacter ginsenosidimutans sp. nov., with ginsenoside-converting activity isolated from soil used for cultivating ginseng.</title>
        <authorList>
            <person name="Zhao Y."/>
            <person name="Liu Q."/>
            <person name="Kang M.S."/>
            <person name="Jin F."/>
            <person name="Yu H."/>
            <person name="Im W.T."/>
        </authorList>
    </citation>
    <scope>NUCLEOTIDE SEQUENCE [LARGE SCALE GENOMIC DNA]</scope>
    <source>
        <strain evidence="11 12">Gsoil 636</strain>
    </source>
</reference>
<evidence type="ECO:0000256" key="1">
    <source>
        <dbReference type="ARBA" id="ARBA00001668"/>
    </source>
</evidence>
<evidence type="ECO:0000256" key="6">
    <source>
        <dbReference type="ARBA" id="ARBA00023204"/>
    </source>
</evidence>
<keyword evidence="6" id="KW-0234">DNA repair</keyword>
<keyword evidence="3" id="KW-0227">DNA damage</keyword>
<gene>
    <name evidence="11" type="ORF">FSB75_17990</name>
</gene>
<keyword evidence="8" id="KW-0511">Multifunctional enzyme</keyword>
<evidence type="ECO:0000313" key="11">
    <source>
        <dbReference type="EMBL" id="QEC57713.1"/>
    </source>
</evidence>
<evidence type="ECO:0000259" key="10">
    <source>
        <dbReference type="PROSITE" id="PS51068"/>
    </source>
</evidence>
<keyword evidence="11" id="KW-0255">Endonuclease</keyword>
<dbReference type="OrthoDB" id="9800855at2"/>
<keyword evidence="5" id="KW-0238">DNA-binding</keyword>
<keyword evidence="7" id="KW-0456">Lyase</keyword>
<dbReference type="GO" id="GO:0016829">
    <property type="term" value="F:lyase activity"/>
    <property type="evidence" value="ECO:0007669"/>
    <property type="project" value="UniProtKB-KW"/>
</dbReference>
<evidence type="ECO:0000256" key="5">
    <source>
        <dbReference type="ARBA" id="ARBA00023125"/>
    </source>
</evidence>
<name>A0A5B8UMD1_9BACT</name>
<dbReference type="GO" id="GO:0008270">
    <property type="term" value="F:zinc ion binding"/>
    <property type="evidence" value="ECO:0007669"/>
    <property type="project" value="InterPro"/>
</dbReference>
<dbReference type="PANTHER" id="PTHR22993">
    <property type="entry name" value="FORMAMIDOPYRIMIDINE-DNA GLYCOSYLASE"/>
    <property type="match status" value="1"/>
</dbReference>
<dbReference type="Gene3D" id="1.10.8.50">
    <property type="match status" value="1"/>
</dbReference>
<evidence type="ECO:0000256" key="2">
    <source>
        <dbReference type="ARBA" id="ARBA00009409"/>
    </source>
</evidence>
<dbReference type="InterPro" id="IPR015886">
    <property type="entry name" value="H2TH_FPG"/>
</dbReference>
<evidence type="ECO:0000256" key="9">
    <source>
        <dbReference type="ARBA" id="ARBA00023295"/>
    </source>
</evidence>
<dbReference type="GO" id="GO:0003684">
    <property type="term" value="F:damaged DNA binding"/>
    <property type="evidence" value="ECO:0007669"/>
    <property type="project" value="InterPro"/>
</dbReference>
<keyword evidence="9" id="KW-0326">Glycosidase</keyword>
<evidence type="ECO:0000313" key="12">
    <source>
        <dbReference type="Proteomes" id="UP000321204"/>
    </source>
</evidence>
<accession>A0A5B8UMD1</accession>
<feature type="domain" description="Formamidopyrimidine-DNA glycosylase catalytic" evidence="10">
    <location>
        <begin position="2"/>
        <end position="87"/>
    </location>
</feature>
<keyword evidence="12" id="KW-1185">Reference proteome</keyword>
<comment type="catalytic activity">
    <reaction evidence="1">
        <text>Hydrolysis of DNA containing ring-opened 7-methylguanine residues, releasing 2,6-diamino-4-hydroxy-5-(N-methyl)formamidopyrimidine.</text>
        <dbReference type="EC" id="3.2.2.23"/>
    </reaction>
</comment>
<dbReference type="SUPFAM" id="SSF46946">
    <property type="entry name" value="S13-like H2TH domain"/>
    <property type="match status" value="1"/>
</dbReference>
<dbReference type="EMBL" id="CP042433">
    <property type="protein sequence ID" value="QEC57713.1"/>
    <property type="molecule type" value="Genomic_DNA"/>
</dbReference>
<evidence type="ECO:0000256" key="8">
    <source>
        <dbReference type="ARBA" id="ARBA00023268"/>
    </source>
</evidence>
<protein>
    <submittedName>
        <fullName evidence="11">Endonuclease</fullName>
    </submittedName>
</protein>
<dbReference type="InterPro" id="IPR012319">
    <property type="entry name" value="FPG_cat"/>
</dbReference>
<dbReference type="SMART" id="SM00898">
    <property type="entry name" value="Fapy_DNA_glyco"/>
    <property type="match status" value="1"/>
</dbReference>
<dbReference type="Pfam" id="PF06831">
    <property type="entry name" value="H2TH"/>
    <property type="match status" value="1"/>
</dbReference>
<dbReference type="PANTHER" id="PTHR22993:SF9">
    <property type="entry name" value="FORMAMIDOPYRIMIDINE-DNA GLYCOSYLASE"/>
    <property type="match status" value="1"/>
</dbReference>
<dbReference type="GO" id="GO:0008534">
    <property type="term" value="F:oxidized purine nucleobase lesion DNA N-glycosylase activity"/>
    <property type="evidence" value="ECO:0007669"/>
    <property type="project" value="UniProtKB-EC"/>
</dbReference>
<comment type="similarity">
    <text evidence="2">Belongs to the FPG family.</text>
</comment>
<evidence type="ECO:0000256" key="3">
    <source>
        <dbReference type="ARBA" id="ARBA00022763"/>
    </source>
</evidence>
<dbReference type="SUPFAM" id="SSF81624">
    <property type="entry name" value="N-terminal domain of MutM-like DNA repair proteins"/>
    <property type="match status" value="1"/>
</dbReference>
<dbReference type="KEGG" id="fgg:FSB75_17990"/>
<dbReference type="AlphaFoldDB" id="A0A5B8UMD1"/>
<sequence>MPEGPSLILFTEDLQRFAGQKILEVSGNSKIDQQRLVGKKIKEIKTWGKHMLWRFDDFTVKIHFLMFGTYYINSSKDAKPRLYLRFQKDELNLYSTAIKILEEPLDEIYDWTADVLNPSWDAKAARKKLKAIPDAMVTDALLNQEIFSGVGNIIKNEILFRIKVHPESLVGALPPRKLTEMIKQASVYSYEFLAWKREYVLKKNWQVHTKKTCPRDGAKICKAHLGKTDRRTFWCEACQVKYE</sequence>
<dbReference type="InterPro" id="IPR010979">
    <property type="entry name" value="Ribosomal_uS13-like_H2TH"/>
</dbReference>
<dbReference type="Pfam" id="PF01149">
    <property type="entry name" value="Fapy_DNA_glyco"/>
    <property type="match status" value="1"/>
</dbReference>
<organism evidence="11 12">
    <name type="scientific">Flavisolibacter ginsenosidimutans</name>
    <dbReference type="NCBI Taxonomy" id="661481"/>
    <lineage>
        <taxon>Bacteria</taxon>
        <taxon>Pseudomonadati</taxon>
        <taxon>Bacteroidota</taxon>
        <taxon>Chitinophagia</taxon>
        <taxon>Chitinophagales</taxon>
        <taxon>Chitinophagaceae</taxon>
        <taxon>Flavisolibacter</taxon>
    </lineage>
</organism>
<dbReference type="GO" id="GO:0003906">
    <property type="term" value="F:DNA-(apurinic or apyrimidinic site) endonuclease activity"/>
    <property type="evidence" value="ECO:0007669"/>
    <property type="project" value="InterPro"/>
</dbReference>
<dbReference type="SMART" id="SM01232">
    <property type="entry name" value="H2TH"/>
    <property type="match status" value="1"/>
</dbReference>
<dbReference type="RefSeq" id="WP_146790323.1">
    <property type="nucleotide sequence ID" value="NZ_BAABIO010000003.1"/>
</dbReference>
<dbReference type="GO" id="GO:0006284">
    <property type="term" value="P:base-excision repair"/>
    <property type="evidence" value="ECO:0007669"/>
    <property type="project" value="InterPro"/>
</dbReference>
<evidence type="ECO:0000256" key="7">
    <source>
        <dbReference type="ARBA" id="ARBA00023239"/>
    </source>
</evidence>
<keyword evidence="11" id="KW-0540">Nuclease</keyword>
<evidence type="ECO:0000256" key="4">
    <source>
        <dbReference type="ARBA" id="ARBA00022801"/>
    </source>
</evidence>
<proteinExistence type="inferred from homology"/>